<dbReference type="Pfam" id="PF04480">
    <property type="entry name" value="DUF559"/>
    <property type="match status" value="1"/>
</dbReference>
<organism evidence="2 3">
    <name type="scientific">Agromyces terreus</name>
    <dbReference type="NCBI Taxonomy" id="424795"/>
    <lineage>
        <taxon>Bacteria</taxon>
        <taxon>Bacillati</taxon>
        <taxon>Actinomycetota</taxon>
        <taxon>Actinomycetes</taxon>
        <taxon>Micrococcales</taxon>
        <taxon>Microbacteriaceae</taxon>
        <taxon>Agromyces</taxon>
    </lineage>
</organism>
<gene>
    <name evidence="2" type="ORF">BJ978_001884</name>
</gene>
<sequence>MSAATAHGLRVLDPPSALHVSVGAHDSRFRRASDGRGRIRPSLAASIALHWDERGPAGDALPPIATVLEQVIDCLPPVAALCVIDSARESLPWSEVPPRLDDASFDAMLGRLSRRGFAIASRSSTLSQAVGETIARERLRQAGIAAKPQAALPGGYFADLLIGERLVVECEGYSAHGDEQSFERDRERKAFLRACGYLVLDFSHRQIVADWPSVLSTIHLVMRRGQHRA</sequence>
<keyword evidence="2" id="KW-0540">Nuclease</keyword>
<dbReference type="AlphaFoldDB" id="A0A9X2H258"/>
<accession>A0A9X2H258</accession>
<dbReference type="InterPro" id="IPR007569">
    <property type="entry name" value="DUF559"/>
</dbReference>
<name>A0A9X2H258_9MICO</name>
<dbReference type="RefSeq" id="WP_197738300.1">
    <property type="nucleotide sequence ID" value="NZ_BAAANU010000030.1"/>
</dbReference>
<dbReference type="Proteomes" id="UP001139722">
    <property type="component" value="Unassembled WGS sequence"/>
</dbReference>
<evidence type="ECO:0000313" key="2">
    <source>
        <dbReference type="EMBL" id="MCP2371208.1"/>
    </source>
</evidence>
<dbReference type="Gene3D" id="3.40.960.10">
    <property type="entry name" value="VSR Endonuclease"/>
    <property type="match status" value="1"/>
</dbReference>
<reference evidence="2" key="1">
    <citation type="submission" date="2022-06" db="EMBL/GenBank/DDBJ databases">
        <title>Sequencing the genomes of 1000 actinobacteria strains.</title>
        <authorList>
            <person name="Klenk H.-P."/>
        </authorList>
    </citation>
    <scope>NUCLEOTIDE SEQUENCE</scope>
    <source>
        <strain evidence="2">DSM 22016</strain>
    </source>
</reference>
<dbReference type="GO" id="GO:0004519">
    <property type="term" value="F:endonuclease activity"/>
    <property type="evidence" value="ECO:0007669"/>
    <property type="project" value="UniProtKB-KW"/>
</dbReference>
<evidence type="ECO:0000259" key="1">
    <source>
        <dbReference type="Pfam" id="PF04480"/>
    </source>
</evidence>
<comment type="caution">
    <text evidence="2">The sequence shown here is derived from an EMBL/GenBank/DDBJ whole genome shotgun (WGS) entry which is preliminary data.</text>
</comment>
<evidence type="ECO:0000313" key="3">
    <source>
        <dbReference type="Proteomes" id="UP001139722"/>
    </source>
</evidence>
<keyword evidence="3" id="KW-1185">Reference proteome</keyword>
<dbReference type="EMBL" id="JAMZDY010000001">
    <property type="protein sequence ID" value="MCP2371208.1"/>
    <property type="molecule type" value="Genomic_DNA"/>
</dbReference>
<proteinExistence type="predicted"/>
<keyword evidence="2" id="KW-0255">Endonuclease</keyword>
<protein>
    <submittedName>
        <fullName evidence="2">Very-short-patch-repair endonuclease</fullName>
    </submittedName>
</protein>
<keyword evidence="2" id="KW-0378">Hydrolase</keyword>
<feature type="domain" description="DUF559" evidence="1">
    <location>
        <begin position="144"/>
        <end position="221"/>
    </location>
</feature>